<keyword evidence="6 11" id="KW-1133">Transmembrane helix</keyword>
<keyword evidence="14" id="KW-0969">Cilium</keyword>
<organism evidence="14 15">
    <name type="scientific">Paracoccus simplex</name>
    <dbReference type="NCBI Taxonomy" id="2086346"/>
    <lineage>
        <taxon>Bacteria</taxon>
        <taxon>Pseudomonadati</taxon>
        <taxon>Pseudomonadota</taxon>
        <taxon>Alphaproteobacteria</taxon>
        <taxon>Rhodobacterales</taxon>
        <taxon>Paracoccaceae</taxon>
        <taxon>Paracoccus</taxon>
    </lineage>
</organism>
<dbReference type="NCBIfam" id="TIGR00206">
    <property type="entry name" value="fliF"/>
    <property type="match status" value="1"/>
</dbReference>
<feature type="transmembrane region" description="Helical" evidence="11">
    <location>
        <begin position="415"/>
        <end position="434"/>
    </location>
</feature>
<keyword evidence="5 11" id="KW-0812">Transmembrane</keyword>
<comment type="similarity">
    <text evidence="3 9">Belongs to the FliF family.</text>
</comment>
<evidence type="ECO:0000256" key="5">
    <source>
        <dbReference type="ARBA" id="ARBA00022692"/>
    </source>
</evidence>
<dbReference type="PIRSF" id="PIRSF004862">
    <property type="entry name" value="FliF"/>
    <property type="match status" value="1"/>
</dbReference>
<feature type="compositionally biased region" description="Basic and acidic residues" evidence="10">
    <location>
        <begin position="305"/>
        <end position="327"/>
    </location>
</feature>
<dbReference type="Pfam" id="PF01514">
    <property type="entry name" value="YscJ_FliF"/>
    <property type="match status" value="1"/>
</dbReference>
<dbReference type="Pfam" id="PF08345">
    <property type="entry name" value="YscJ_FliF_C"/>
    <property type="match status" value="1"/>
</dbReference>
<feature type="domain" description="Flagellar M-ring N-terminal" evidence="12">
    <location>
        <begin position="38"/>
        <end position="209"/>
    </location>
</feature>
<evidence type="ECO:0000256" key="9">
    <source>
        <dbReference type="PIRNR" id="PIRNR004862"/>
    </source>
</evidence>
<comment type="function">
    <text evidence="9">The M ring may be actively involved in energy transduction.</text>
</comment>
<dbReference type="InterPro" id="IPR000067">
    <property type="entry name" value="FlgMring_FliF"/>
</dbReference>
<dbReference type="PANTHER" id="PTHR30046:SF0">
    <property type="entry name" value="FLAGELLAR M-RING PROTEIN"/>
    <property type="match status" value="1"/>
</dbReference>
<keyword evidence="4" id="KW-1003">Cell membrane</keyword>
<evidence type="ECO:0000256" key="11">
    <source>
        <dbReference type="SAM" id="Phobius"/>
    </source>
</evidence>
<dbReference type="InterPro" id="IPR045851">
    <property type="entry name" value="AMP-bd_C_sf"/>
</dbReference>
<reference evidence="15" key="1">
    <citation type="journal article" date="2019" name="Int. J. Syst. Evol. Microbiol.">
        <title>The Global Catalogue of Microorganisms (GCM) 10K type strain sequencing project: providing services to taxonomists for standard genome sequencing and annotation.</title>
        <authorList>
            <consortium name="The Broad Institute Genomics Platform"/>
            <consortium name="The Broad Institute Genome Sequencing Center for Infectious Disease"/>
            <person name="Wu L."/>
            <person name="Ma J."/>
        </authorList>
    </citation>
    <scope>NUCLEOTIDE SEQUENCE [LARGE SCALE GENOMIC DNA]</scope>
    <source>
        <strain evidence="15">VKM B-3226</strain>
    </source>
</reference>
<evidence type="ECO:0000259" key="12">
    <source>
        <dbReference type="Pfam" id="PF01514"/>
    </source>
</evidence>
<dbReference type="InterPro" id="IPR013556">
    <property type="entry name" value="Flag_M-ring_C"/>
</dbReference>
<keyword evidence="7 11" id="KW-0472">Membrane</keyword>
<keyword evidence="14" id="KW-0282">Flagellum</keyword>
<dbReference type="Gene3D" id="3.30.300.30">
    <property type="match status" value="1"/>
</dbReference>
<evidence type="ECO:0000256" key="8">
    <source>
        <dbReference type="ARBA" id="ARBA00023143"/>
    </source>
</evidence>
<evidence type="ECO:0000256" key="10">
    <source>
        <dbReference type="SAM" id="MobiDB-lite"/>
    </source>
</evidence>
<dbReference type="Proteomes" id="UP001595596">
    <property type="component" value="Unassembled WGS sequence"/>
</dbReference>
<evidence type="ECO:0000256" key="4">
    <source>
        <dbReference type="ARBA" id="ARBA00022475"/>
    </source>
</evidence>
<evidence type="ECO:0000256" key="6">
    <source>
        <dbReference type="ARBA" id="ARBA00022989"/>
    </source>
</evidence>
<feature type="domain" description="Flagellar M-ring C-terminal" evidence="13">
    <location>
        <begin position="231"/>
        <end position="392"/>
    </location>
</feature>
<keyword evidence="14" id="KW-0966">Cell projection</keyword>
<feature type="compositionally biased region" description="Polar residues" evidence="10">
    <location>
        <begin position="277"/>
        <end position="291"/>
    </location>
</feature>
<dbReference type="InterPro" id="IPR006182">
    <property type="entry name" value="FliF_N_dom"/>
</dbReference>
<name>A0ABV7S234_9RHOB</name>
<protein>
    <recommendedName>
        <fullName evidence="9">Flagellar M-ring protein</fullName>
    </recommendedName>
</protein>
<dbReference type="PRINTS" id="PR01009">
    <property type="entry name" value="FLGMRINGFLIF"/>
</dbReference>
<evidence type="ECO:0000256" key="7">
    <source>
        <dbReference type="ARBA" id="ARBA00023136"/>
    </source>
</evidence>
<accession>A0ABV7S234</accession>
<sequence length="527" mass="56086">MLKLQDYWRERSAKQKAILAAAFLFTFAAIAGLSWMASRPGMALLYSGLDPQQSGAVMAAVEKSGVPYEIRGDTIWVEEGQRDALRMALAGEGLPSAGGTGYEILDGMSGFGTTSQMFDAAYWRAKEGELARTILALPNVRSARVHLAVPNGRGYRREAEATASVTLTTDGTPITRSQAKALKFLVSSGVPGMSADRVAVIDSERGVVSSGEEFAGEDREADMKHNVERILAAHVGNGNAIVELHLDVVNESELLTEQRYDPQQRALISQESEETADQSTNAQQGAVTAASNLPEGQDSGGDQSKSSRSETRQRSNFEVSKVTREVTRQPGTTRRLTVAVLVNGVPRTEATGETTLVPREEAELQALRELVASAVGFDESRGDAITVKSLPFASLSEAGTLASQGGLLSKLDLNGFIRILLVGFFALALAAFLLRPLLRGRPAGHPALAALDQSGATGVKAIEAGKPVAETAGPVMAVAEIVPEIDFTPVSAGSGDPVGRLKELMKSRKDESLQILSGWIEKREDAL</sequence>
<evidence type="ECO:0000313" key="14">
    <source>
        <dbReference type="EMBL" id="MFC3570518.1"/>
    </source>
</evidence>
<dbReference type="EMBL" id="JBHRXE010000037">
    <property type="protein sequence ID" value="MFC3570518.1"/>
    <property type="molecule type" value="Genomic_DNA"/>
</dbReference>
<feature type="region of interest" description="Disordered" evidence="10">
    <location>
        <begin position="268"/>
        <end position="330"/>
    </location>
</feature>
<dbReference type="InterPro" id="IPR043427">
    <property type="entry name" value="YscJ/FliF"/>
</dbReference>
<evidence type="ECO:0000256" key="1">
    <source>
        <dbReference type="ARBA" id="ARBA00004117"/>
    </source>
</evidence>
<evidence type="ECO:0000256" key="3">
    <source>
        <dbReference type="ARBA" id="ARBA00007971"/>
    </source>
</evidence>
<evidence type="ECO:0000259" key="13">
    <source>
        <dbReference type="Pfam" id="PF08345"/>
    </source>
</evidence>
<dbReference type="RefSeq" id="WP_289892992.1">
    <property type="nucleotide sequence ID" value="NZ_JBHRXE010000037.1"/>
</dbReference>
<comment type="subcellular location">
    <subcellularLocation>
        <location evidence="1 9">Bacterial flagellum basal body</location>
    </subcellularLocation>
    <subcellularLocation>
        <location evidence="2">Cell membrane</location>
        <topology evidence="2">Multi-pass membrane protein</topology>
    </subcellularLocation>
</comment>
<keyword evidence="15" id="KW-1185">Reference proteome</keyword>
<evidence type="ECO:0000256" key="2">
    <source>
        <dbReference type="ARBA" id="ARBA00004651"/>
    </source>
</evidence>
<comment type="caution">
    <text evidence="14">The sequence shown here is derived from an EMBL/GenBank/DDBJ whole genome shotgun (WGS) entry which is preliminary data.</text>
</comment>
<proteinExistence type="inferred from homology"/>
<keyword evidence="8 9" id="KW-0975">Bacterial flagellum</keyword>
<gene>
    <name evidence="14" type="primary">fliF</name>
    <name evidence="14" type="ORF">ACFOMP_13735</name>
</gene>
<dbReference type="PANTHER" id="PTHR30046">
    <property type="entry name" value="FLAGELLAR M-RING PROTEIN"/>
    <property type="match status" value="1"/>
</dbReference>
<evidence type="ECO:0000313" key="15">
    <source>
        <dbReference type="Proteomes" id="UP001595596"/>
    </source>
</evidence>